<comment type="function">
    <text evidence="1">Controls the length of the flagellar hook.</text>
</comment>
<organism evidence="6 7">
    <name type="scientific">Massilia varians</name>
    <dbReference type="NCBI Taxonomy" id="457921"/>
    <lineage>
        <taxon>Bacteria</taxon>
        <taxon>Pseudomonadati</taxon>
        <taxon>Pseudomonadota</taxon>
        <taxon>Betaproteobacteria</taxon>
        <taxon>Burkholderiales</taxon>
        <taxon>Oxalobacteraceae</taxon>
        <taxon>Telluria group</taxon>
        <taxon>Massilia</taxon>
    </lineage>
</organism>
<dbReference type="PANTHER" id="PTHR37533:SF2">
    <property type="entry name" value="FLAGELLAR HOOK-LENGTH CONTROL PROTEIN"/>
    <property type="match status" value="1"/>
</dbReference>
<feature type="compositionally biased region" description="Gly residues" evidence="4">
    <location>
        <begin position="401"/>
        <end position="411"/>
    </location>
</feature>
<feature type="region of interest" description="Disordered" evidence="4">
    <location>
        <begin position="23"/>
        <end position="127"/>
    </location>
</feature>
<feature type="domain" description="Flagellar hook-length control protein-like C-terminal" evidence="5">
    <location>
        <begin position="315"/>
        <end position="388"/>
    </location>
</feature>
<keyword evidence="6" id="KW-0966">Cell projection</keyword>
<comment type="similarity">
    <text evidence="2">Belongs to the FliK family.</text>
</comment>
<evidence type="ECO:0000313" key="7">
    <source>
        <dbReference type="Proteomes" id="UP001163336"/>
    </source>
</evidence>
<dbReference type="EMBL" id="AP026966">
    <property type="protein sequence ID" value="BDT60574.1"/>
    <property type="molecule type" value="Genomic_DNA"/>
</dbReference>
<accession>A0ABN6TKQ3</accession>
<protein>
    <submittedName>
        <fullName evidence="6">Flagellar hook-length control protein</fullName>
    </submittedName>
</protein>
<dbReference type="PANTHER" id="PTHR37533">
    <property type="entry name" value="FLAGELLAR HOOK-LENGTH CONTROL PROTEIN"/>
    <property type="match status" value="1"/>
</dbReference>
<evidence type="ECO:0000256" key="1">
    <source>
        <dbReference type="ARBA" id="ARBA00003944"/>
    </source>
</evidence>
<keyword evidence="7" id="KW-1185">Reference proteome</keyword>
<feature type="region of interest" description="Disordered" evidence="4">
    <location>
        <begin position="218"/>
        <end position="266"/>
    </location>
</feature>
<dbReference type="InterPro" id="IPR052563">
    <property type="entry name" value="FliK"/>
</dbReference>
<evidence type="ECO:0000313" key="6">
    <source>
        <dbReference type="EMBL" id="BDT60574.1"/>
    </source>
</evidence>
<dbReference type="Gene3D" id="3.30.750.140">
    <property type="match status" value="1"/>
</dbReference>
<gene>
    <name evidence="6" type="ORF">MasN3_40680</name>
</gene>
<keyword evidence="6" id="KW-0969">Cilium</keyword>
<feature type="compositionally biased region" description="Low complexity" evidence="4">
    <location>
        <begin position="71"/>
        <end position="85"/>
    </location>
</feature>
<dbReference type="InterPro" id="IPR038610">
    <property type="entry name" value="FliK-like_C_sf"/>
</dbReference>
<dbReference type="Proteomes" id="UP001163336">
    <property type="component" value="Chromosome"/>
</dbReference>
<evidence type="ECO:0000256" key="4">
    <source>
        <dbReference type="SAM" id="MobiDB-lite"/>
    </source>
</evidence>
<dbReference type="InterPro" id="IPR001635">
    <property type="entry name" value="Flag_hook_Flik"/>
</dbReference>
<dbReference type="InterPro" id="IPR021136">
    <property type="entry name" value="Flagellar_hook_control-like_C"/>
</dbReference>
<feature type="compositionally biased region" description="Polar residues" evidence="4">
    <location>
        <begin position="23"/>
        <end position="36"/>
    </location>
</feature>
<name>A0ABN6TKQ3_9BURK</name>
<evidence type="ECO:0000256" key="2">
    <source>
        <dbReference type="ARBA" id="ARBA00009149"/>
    </source>
</evidence>
<dbReference type="Pfam" id="PF02120">
    <property type="entry name" value="Flg_hook"/>
    <property type="match status" value="1"/>
</dbReference>
<feature type="compositionally biased region" description="Low complexity" evidence="4">
    <location>
        <begin position="113"/>
        <end position="127"/>
    </location>
</feature>
<feature type="compositionally biased region" description="Low complexity" evidence="4">
    <location>
        <begin position="228"/>
        <end position="250"/>
    </location>
</feature>
<evidence type="ECO:0000256" key="3">
    <source>
        <dbReference type="ARBA" id="ARBA00022795"/>
    </source>
</evidence>
<keyword evidence="6" id="KW-0282">Flagellum</keyword>
<sequence>MAPATNNAKVPMTMQTTTLPFQVSGASALPQPQAQLPRSAAGVQPSEAGQFSATLSRAMAPTPAPAPAPASKPAAPAKLADKPAAQGPKPAAREPARQNEASSDAPATAQGPAGAESGNSAEDAAAAAESANAADAATTPVTDMLAFMAALIQPPAATPAAPAAAESAAESAAGGAGPQLTALQSAFAKLDVADGKAAGTDPLAAADEAAGFPRAAGVRTTGQESADLRAQQQQAALAAAPADAGKAQPQLRDGAANTAAKPDAPLPSLTQLQAQSARLESVPNPAAMPGDRIPARLGTQAWDNQISQRIVYMVGKEQAATLTLNPPDLGPVQVVLNVSNDGASVAFSSNQQEVRQALENALPRLREMMGESGIALGNATVDAGMPDGRQTQQDGERRHANGGGLGNGGAAGTATEDSAARPATRTVSLGDNGMVDTFA</sequence>
<dbReference type="CDD" id="cd17470">
    <property type="entry name" value="T3SS_Flik_C"/>
    <property type="match status" value="1"/>
</dbReference>
<feature type="region of interest" description="Disordered" evidence="4">
    <location>
        <begin position="378"/>
        <end position="439"/>
    </location>
</feature>
<proteinExistence type="inferred from homology"/>
<reference evidence="6" key="1">
    <citation type="submission" date="2022-11" db="EMBL/GenBank/DDBJ databases">
        <title>Isolation and characterization of PLA-degrading bacterium Massilia sp. from Antarctic soil.</title>
        <authorList>
            <person name="Sato K."/>
            <person name="Gomez-Fuentes C."/>
            <person name="Ahmad S.A."/>
            <person name="Zulkharnain A."/>
        </authorList>
    </citation>
    <scope>NUCLEOTIDE SEQUENCE</scope>
    <source>
        <strain evidence="6">N-3</strain>
    </source>
</reference>
<evidence type="ECO:0000259" key="5">
    <source>
        <dbReference type="Pfam" id="PF02120"/>
    </source>
</evidence>
<dbReference type="PRINTS" id="PR01007">
    <property type="entry name" value="FLGHOOKFLIK"/>
</dbReference>
<keyword evidence="3" id="KW-1005">Bacterial flagellum biogenesis</keyword>